<evidence type="ECO:0000259" key="8">
    <source>
        <dbReference type="PROSITE" id="PS51194"/>
    </source>
</evidence>
<dbReference type="PROSITE" id="PS51194">
    <property type="entry name" value="HELICASE_CTER"/>
    <property type="match status" value="1"/>
</dbReference>
<accession>A0AAW1DJP6</accession>
<dbReference type="Pfam" id="PF00271">
    <property type="entry name" value="Helicase_C"/>
    <property type="match status" value="1"/>
</dbReference>
<dbReference type="Proteomes" id="UP001461498">
    <property type="component" value="Unassembled WGS sequence"/>
</dbReference>
<dbReference type="PANTHER" id="PTHR18934:SF118">
    <property type="entry name" value="ATP-DEPENDENT RNA HELICASE DHX33"/>
    <property type="match status" value="1"/>
</dbReference>
<dbReference type="EMBL" id="JAPXFL010000002">
    <property type="protein sequence ID" value="KAK9509920.1"/>
    <property type="molecule type" value="Genomic_DNA"/>
</dbReference>
<keyword evidence="3" id="KW-0378">Hydrolase</keyword>
<evidence type="ECO:0000313" key="10">
    <source>
        <dbReference type="Proteomes" id="UP001461498"/>
    </source>
</evidence>
<dbReference type="SMART" id="SM00847">
    <property type="entry name" value="HA2"/>
    <property type="match status" value="1"/>
</dbReference>
<keyword evidence="5" id="KW-0067">ATP-binding</keyword>
<feature type="domain" description="Helicase C-terminal" evidence="8">
    <location>
        <begin position="241"/>
        <end position="414"/>
    </location>
</feature>
<dbReference type="Gene3D" id="3.40.50.300">
    <property type="entry name" value="P-loop containing nucleotide triphosphate hydrolases"/>
    <property type="match status" value="2"/>
</dbReference>
<dbReference type="GO" id="GO:0003724">
    <property type="term" value="F:RNA helicase activity"/>
    <property type="evidence" value="ECO:0007669"/>
    <property type="project" value="UniProtKB-EC"/>
</dbReference>
<dbReference type="InterPro" id="IPR011545">
    <property type="entry name" value="DEAD/DEAH_box_helicase_dom"/>
</dbReference>
<gene>
    <name evidence="9" type="ORF">O3M35_004807</name>
</gene>
<dbReference type="FunFam" id="3.40.50.300:FF:000145">
    <property type="entry name" value="probable ATP-dependent RNA helicase DHX40"/>
    <property type="match status" value="1"/>
</dbReference>
<dbReference type="EC" id="3.6.4.13" evidence="1"/>
<dbReference type="SMART" id="SM00490">
    <property type="entry name" value="HELICc"/>
    <property type="match status" value="1"/>
</dbReference>
<evidence type="ECO:0000256" key="5">
    <source>
        <dbReference type="ARBA" id="ARBA00022840"/>
    </source>
</evidence>
<dbReference type="GO" id="GO:0045943">
    <property type="term" value="P:positive regulation of transcription by RNA polymerase I"/>
    <property type="evidence" value="ECO:0007669"/>
    <property type="project" value="TreeGrafter"/>
</dbReference>
<evidence type="ECO:0000259" key="7">
    <source>
        <dbReference type="PROSITE" id="PS51192"/>
    </source>
</evidence>
<keyword evidence="10" id="KW-1185">Reference proteome</keyword>
<name>A0AAW1DJP6_9HEMI</name>
<dbReference type="PROSITE" id="PS00690">
    <property type="entry name" value="DEAH_ATP_HELICASE"/>
    <property type="match status" value="1"/>
</dbReference>
<evidence type="ECO:0000256" key="3">
    <source>
        <dbReference type="ARBA" id="ARBA00022801"/>
    </source>
</evidence>
<organism evidence="9 10">
    <name type="scientific">Rhynocoris fuscipes</name>
    <dbReference type="NCBI Taxonomy" id="488301"/>
    <lineage>
        <taxon>Eukaryota</taxon>
        <taxon>Metazoa</taxon>
        <taxon>Ecdysozoa</taxon>
        <taxon>Arthropoda</taxon>
        <taxon>Hexapoda</taxon>
        <taxon>Insecta</taxon>
        <taxon>Pterygota</taxon>
        <taxon>Neoptera</taxon>
        <taxon>Paraneoptera</taxon>
        <taxon>Hemiptera</taxon>
        <taxon>Heteroptera</taxon>
        <taxon>Panheteroptera</taxon>
        <taxon>Cimicomorpha</taxon>
        <taxon>Reduviidae</taxon>
        <taxon>Harpactorinae</taxon>
        <taxon>Harpactorini</taxon>
        <taxon>Rhynocoris</taxon>
    </lineage>
</organism>
<comment type="catalytic activity">
    <reaction evidence="6">
        <text>ATP + H2O = ADP + phosphate + H(+)</text>
        <dbReference type="Rhea" id="RHEA:13065"/>
        <dbReference type="ChEBI" id="CHEBI:15377"/>
        <dbReference type="ChEBI" id="CHEBI:15378"/>
        <dbReference type="ChEBI" id="CHEBI:30616"/>
        <dbReference type="ChEBI" id="CHEBI:43474"/>
        <dbReference type="ChEBI" id="CHEBI:456216"/>
        <dbReference type="EC" id="3.6.4.13"/>
    </reaction>
</comment>
<dbReference type="InterPro" id="IPR007502">
    <property type="entry name" value="Helicase-assoc_dom"/>
</dbReference>
<evidence type="ECO:0000313" key="9">
    <source>
        <dbReference type="EMBL" id="KAK9509920.1"/>
    </source>
</evidence>
<dbReference type="Pfam" id="PF07717">
    <property type="entry name" value="OB_NTP_bind"/>
    <property type="match status" value="1"/>
</dbReference>
<dbReference type="GO" id="GO:0005730">
    <property type="term" value="C:nucleolus"/>
    <property type="evidence" value="ECO:0007669"/>
    <property type="project" value="TreeGrafter"/>
</dbReference>
<dbReference type="InterPro" id="IPR048333">
    <property type="entry name" value="HA2_WH"/>
</dbReference>
<dbReference type="CDD" id="cd18791">
    <property type="entry name" value="SF2_C_RHA"/>
    <property type="match status" value="1"/>
</dbReference>
<dbReference type="FunFam" id="3.40.50.300:FF:000750">
    <property type="entry name" value="Putative ATP-dependent RNA helicase DHX33"/>
    <property type="match status" value="1"/>
</dbReference>
<evidence type="ECO:0000256" key="2">
    <source>
        <dbReference type="ARBA" id="ARBA00022741"/>
    </source>
</evidence>
<dbReference type="AlphaFoldDB" id="A0AAW1DJP6"/>
<evidence type="ECO:0000256" key="6">
    <source>
        <dbReference type="ARBA" id="ARBA00047984"/>
    </source>
</evidence>
<reference evidence="9 10" key="1">
    <citation type="submission" date="2022-12" db="EMBL/GenBank/DDBJ databases">
        <title>Chromosome-level genome assembly of true bugs.</title>
        <authorList>
            <person name="Ma L."/>
            <person name="Li H."/>
        </authorList>
    </citation>
    <scope>NUCLEOTIDE SEQUENCE [LARGE SCALE GENOMIC DNA]</scope>
    <source>
        <strain evidence="9">Lab_2022b</strain>
    </source>
</reference>
<dbReference type="InterPro" id="IPR011709">
    <property type="entry name" value="DEAD-box_helicase_OB_fold"/>
</dbReference>
<dbReference type="InterPro" id="IPR002464">
    <property type="entry name" value="DNA/RNA_helicase_DEAH_CS"/>
</dbReference>
<dbReference type="Pfam" id="PF04408">
    <property type="entry name" value="WHD_HA2"/>
    <property type="match status" value="1"/>
</dbReference>
<dbReference type="Pfam" id="PF00270">
    <property type="entry name" value="DEAD"/>
    <property type="match status" value="1"/>
</dbReference>
<evidence type="ECO:0000256" key="4">
    <source>
        <dbReference type="ARBA" id="ARBA00022806"/>
    </source>
</evidence>
<dbReference type="InterPro" id="IPR014001">
    <property type="entry name" value="Helicase_ATP-bd"/>
</dbReference>
<evidence type="ECO:0000256" key="1">
    <source>
        <dbReference type="ARBA" id="ARBA00012552"/>
    </source>
</evidence>
<proteinExistence type="predicted"/>
<dbReference type="Gene3D" id="1.20.120.1080">
    <property type="match status" value="1"/>
</dbReference>
<dbReference type="PANTHER" id="PTHR18934">
    <property type="entry name" value="ATP-DEPENDENT RNA HELICASE"/>
    <property type="match status" value="1"/>
</dbReference>
<dbReference type="InterPro" id="IPR001650">
    <property type="entry name" value="Helicase_C-like"/>
</dbReference>
<dbReference type="GO" id="GO:0005524">
    <property type="term" value="F:ATP binding"/>
    <property type="evidence" value="ECO:0007669"/>
    <property type="project" value="UniProtKB-KW"/>
</dbReference>
<keyword evidence="4" id="KW-0347">Helicase</keyword>
<keyword evidence="2" id="KW-0547">Nucleotide-binding</keyword>
<dbReference type="Pfam" id="PF21010">
    <property type="entry name" value="HA2_C"/>
    <property type="match status" value="1"/>
</dbReference>
<feature type="domain" description="Helicase ATP-binding" evidence="7">
    <location>
        <begin position="48"/>
        <end position="216"/>
    </location>
</feature>
<protein>
    <recommendedName>
        <fullName evidence="1">RNA helicase</fullName>
        <ecNumber evidence="1">3.6.4.13</ecNumber>
    </recommendedName>
</protein>
<dbReference type="GO" id="GO:0016787">
    <property type="term" value="F:hydrolase activity"/>
    <property type="evidence" value="ECO:0007669"/>
    <property type="project" value="UniProtKB-KW"/>
</dbReference>
<dbReference type="InterPro" id="IPR027417">
    <property type="entry name" value="P-loop_NTPase"/>
</dbReference>
<dbReference type="SUPFAM" id="SSF52540">
    <property type="entry name" value="P-loop containing nucleoside triphosphate hydrolases"/>
    <property type="match status" value="1"/>
</dbReference>
<dbReference type="SMART" id="SM00487">
    <property type="entry name" value="DEXDc"/>
    <property type="match status" value="1"/>
</dbReference>
<comment type="caution">
    <text evidence="9">The sequence shown here is derived from an EMBL/GenBank/DDBJ whole genome shotgun (WGS) entry which is preliminary data.</text>
</comment>
<dbReference type="GO" id="GO:0003725">
    <property type="term" value="F:double-stranded RNA binding"/>
    <property type="evidence" value="ECO:0007669"/>
    <property type="project" value="TreeGrafter"/>
</dbReference>
<dbReference type="CDD" id="cd17978">
    <property type="entry name" value="DEXHc_DHX33"/>
    <property type="match status" value="1"/>
</dbReference>
<sequence>MKRPPQITFSNNIKSKRLYHPHTARPNFNAIENQRKSLPIYKVRKRLLMEVEKNDTLILIGETGSGKTTQIPQYIHELKMEADGIIGITQPRRVAAITVAQRVAQELGCGLGDEVGYCVRFEDTTSQRTKIKYLTDGMLLREAMIDPSLKAYSFIILDEAHERTIHTDILFGIVKDAQKKRVSTNLKPLKIIVMSATMDVDHFSKYFDDAPVVYIEGRQYPVEVRYTIEPQDDYNFTCLVTIFQIHKEEPPKHDILVFLTGQEEIEAMTARVRAIAKDPHCPGPSLKVYPLYAALAASKQLEVFHPSSQNTRRVIISTNIAETSVTISGIRFVIDSGMVKQKMHHSSTGLDVLKVQRISQAQAWQRTGRAGREASGVCYRAYTKADFDSMSKTSTPEILRSNLSNVILQLLVLKINCATFDFLDKPPKDLIVEGIEQLRLLGAINMVDDIPHLTALGKDMALFPLDPKFSKIILSANEYGCLEEVLSIIAILSGESVFVNNLVKREEAAAAKSKFASSYGDHVTLLNIYRGYNSTTTKQAWCYENYLSSRNLEYATKVRKQLGDICRKCNIPMSTCGQNFDKIRQCLITGFFMNLAELQRDKKYLTIGTRQTVTIHPSSVLHGSLPHLVLYTELVQTGKCFMRYVTPVDPEWVQRISPVNLKLCDIKTIE</sequence>
<dbReference type="PROSITE" id="PS51192">
    <property type="entry name" value="HELICASE_ATP_BIND_1"/>
    <property type="match status" value="1"/>
</dbReference>